<feature type="transmembrane region" description="Helical" evidence="8">
    <location>
        <begin position="379"/>
        <end position="399"/>
    </location>
</feature>
<dbReference type="PANTHER" id="PTHR43243:SF4">
    <property type="entry name" value="CATIONIC AMINO ACID TRANSPORTER 4"/>
    <property type="match status" value="1"/>
</dbReference>
<dbReference type="GO" id="GO:0005886">
    <property type="term" value="C:plasma membrane"/>
    <property type="evidence" value="ECO:0000318"/>
    <property type="project" value="GO_Central"/>
</dbReference>
<feature type="transmembrane region" description="Helical" evidence="8">
    <location>
        <begin position="453"/>
        <end position="478"/>
    </location>
</feature>
<feature type="transmembrane region" description="Helical" evidence="8">
    <location>
        <begin position="419"/>
        <end position="441"/>
    </location>
</feature>
<protein>
    <recommendedName>
        <fullName evidence="9">Cationic amino acid transporter C-terminal domain-containing protein</fullName>
    </recommendedName>
</protein>
<dbReference type="InterPro" id="IPR029485">
    <property type="entry name" value="CAT_C"/>
</dbReference>
<reference evidence="10 11" key="1">
    <citation type="journal article" date="2009" name="Science">
        <title>Genome sequence, comparative analysis, and population genetics of the domestic horse.</title>
        <authorList>
            <consortium name="Broad Institute Genome Sequencing Platform"/>
            <consortium name="Broad Institute Whole Genome Assembly Team"/>
            <person name="Wade C.M."/>
            <person name="Giulotto E."/>
            <person name="Sigurdsson S."/>
            <person name="Zoli M."/>
            <person name="Gnerre S."/>
            <person name="Imsland F."/>
            <person name="Lear T.L."/>
            <person name="Adelson D.L."/>
            <person name="Bailey E."/>
            <person name="Bellone R.R."/>
            <person name="Bloecker H."/>
            <person name="Distl O."/>
            <person name="Edgar R.C."/>
            <person name="Garber M."/>
            <person name="Leeb T."/>
            <person name="Mauceli E."/>
            <person name="MacLeod J.N."/>
            <person name="Penedo M.C.T."/>
            <person name="Raison J.M."/>
            <person name="Sharpe T."/>
            <person name="Vogel J."/>
            <person name="Andersson L."/>
            <person name="Antczak D.F."/>
            <person name="Biagi T."/>
            <person name="Binns M.M."/>
            <person name="Chowdhary B.P."/>
            <person name="Coleman S.J."/>
            <person name="Della Valle G."/>
            <person name="Fryc S."/>
            <person name="Guerin G."/>
            <person name="Hasegawa T."/>
            <person name="Hill E.W."/>
            <person name="Jurka J."/>
            <person name="Kiialainen A."/>
            <person name="Lindgren G."/>
            <person name="Liu J."/>
            <person name="Magnani E."/>
            <person name="Mickelson J.R."/>
            <person name="Murray J."/>
            <person name="Nergadze S.G."/>
            <person name="Onofrio R."/>
            <person name="Pedroni S."/>
            <person name="Piras M.F."/>
            <person name="Raudsepp T."/>
            <person name="Rocchi M."/>
            <person name="Roeed K.H."/>
            <person name="Ryder O.A."/>
            <person name="Searle S."/>
            <person name="Skow L."/>
            <person name="Swinburne J.E."/>
            <person name="Syvaenen A.C."/>
            <person name="Tozaki T."/>
            <person name="Valberg S.J."/>
            <person name="Vaudin M."/>
            <person name="White J.R."/>
            <person name="Zody M.C."/>
            <person name="Lander E.S."/>
            <person name="Lindblad-Toh K."/>
        </authorList>
    </citation>
    <scope>NUCLEOTIDE SEQUENCE [LARGE SCALE GENOMIC DNA]</scope>
    <source>
        <strain evidence="10 11">Thoroughbred</strain>
    </source>
</reference>
<feature type="region of interest" description="Disordered" evidence="7">
    <location>
        <begin position="780"/>
        <end position="799"/>
    </location>
</feature>
<feature type="compositionally biased region" description="Low complexity" evidence="7">
    <location>
        <begin position="600"/>
        <end position="610"/>
    </location>
</feature>
<feature type="transmembrane region" description="Helical" evidence="8">
    <location>
        <begin position="573"/>
        <end position="594"/>
    </location>
</feature>
<feature type="domain" description="Cationic amino acid transporter C-terminal" evidence="9">
    <location>
        <begin position="706"/>
        <end position="756"/>
    </location>
</feature>
<feature type="transmembrane region" description="Helical" evidence="8">
    <location>
        <begin position="731"/>
        <end position="753"/>
    </location>
</feature>
<feature type="transmembrane region" description="Helical" evidence="8">
    <location>
        <begin position="498"/>
        <end position="522"/>
    </location>
</feature>
<proteinExistence type="predicted"/>
<evidence type="ECO:0000256" key="6">
    <source>
        <dbReference type="ARBA" id="ARBA00023136"/>
    </source>
</evidence>
<dbReference type="GO" id="GO:0006865">
    <property type="term" value="P:amino acid transport"/>
    <property type="evidence" value="ECO:0000318"/>
    <property type="project" value="GO_Central"/>
</dbReference>
<evidence type="ECO:0000313" key="11">
    <source>
        <dbReference type="Proteomes" id="UP000002281"/>
    </source>
</evidence>
<feature type="region of interest" description="Disordered" evidence="7">
    <location>
        <begin position="600"/>
        <end position="624"/>
    </location>
</feature>
<sequence length="799" mass="85862">MAQGLPSTGSLACFCQKLNRLKPLEEPTTETLPQRRLTTLQLTLLSVGGMAWSRCDLGAQCPGGLSHHPGLRAGLQELGPAPPALRLHPAAPIQLHHVSAQSPRPGGPPATASPVHLSGFPGALDAHPEHLPQCLPHAADELPDLAGLLHLAADQRRNTFWIKTSLSSGCQQLTWCSSQLPTMAWGIPSTASLVRFCQKLNRVKTLEEPTMETSLRRHLTTLDLTLQGVGGMVGLGLYILTGTVAKWMAGPAVLVSFSVAAVASLLTALCYAEFVVHVPCRGSSYLFTYVFTGELWAFLVGWIVLIQCLIGGAAMARVWSSYLDVIFSHRIRSFTEAHVGIWQVPFLAQYPDFLAAGIILLFLAFVSCGGRVSSWVNNIFSTISLVVILFIIILGFVLARPHNWSAEEGGFAPFGFSGIMTGAATCLYAFAGFGAIAASSVEARNPKRTVPMALAISVGVVAGAYILVSTVLTLLVPWHSLDPDSALADAFLQQGHSWAAFIVVAGAICAVITLLLNILLFLPRMVCAMSADGLFFQVFAPKHPRNQVPVVSTLVFGFLMAFLALLLDLQALVRFLSIGIMLELTVLTTSIIALRFRESPPSSSQSSGSPVGTEQASAPEPGQLRPAVRPYLRFLGGCRPGAAVVWSLGVLVASAITLDCVLVFGDSALHLPPGGYTLLLLLSSATFLLSLLILGAHQQQRRQDTFQVPMVPLTPALSILLNIFLMLHLSYVTWLGFSIWLLIGLVVYFGYGIRHSKENQQERPRLMATHSSLKMVPALQPPSQALAQEPGHMEEPTSP</sequence>
<keyword evidence="5 8" id="KW-1133">Transmembrane helix</keyword>
<dbReference type="GO" id="GO:0015171">
    <property type="term" value="F:amino acid transmembrane transporter activity"/>
    <property type="evidence" value="ECO:0000318"/>
    <property type="project" value="GO_Central"/>
</dbReference>
<keyword evidence="11" id="KW-1185">Reference proteome</keyword>
<name>A0A5F5PRU6_HORSE</name>
<dbReference type="Ensembl" id="ENSECAT00000077680.2">
    <property type="protein sequence ID" value="ENSECAP00000050509.2"/>
    <property type="gene ID" value="ENSECAG00000056216.1"/>
</dbReference>
<evidence type="ECO:0000256" key="7">
    <source>
        <dbReference type="SAM" id="MobiDB-lite"/>
    </source>
</evidence>
<evidence type="ECO:0000256" key="2">
    <source>
        <dbReference type="ARBA" id="ARBA00022448"/>
    </source>
</evidence>
<keyword evidence="6 8" id="KW-0472">Membrane</keyword>
<dbReference type="GeneTree" id="ENSGT00940000154637"/>
<dbReference type="ExpressionAtlas" id="A0A5F5PRU6">
    <property type="expression patterns" value="baseline"/>
</dbReference>
<evidence type="ECO:0000256" key="5">
    <source>
        <dbReference type="ARBA" id="ARBA00022989"/>
    </source>
</evidence>
<keyword evidence="3 8" id="KW-0812">Transmembrane</keyword>
<dbReference type="InterPro" id="IPR002293">
    <property type="entry name" value="AA/rel_permease1"/>
</dbReference>
<organism evidence="10 11">
    <name type="scientific">Equus caballus</name>
    <name type="common">Horse</name>
    <dbReference type="NCBI Taxonomy" id="9796"/>
    <lineage>
        <taxon>Eukaryota</taxon>
        <taxon>Metazoa</taxon>
        <taxon>Chordata</taxon>
        <taxon>Craniata</taxon>
        <taxon>Vertebrata</taxon>
        <taxon>Euteleostomi</taxon>
        <taxon>Mammalia</taxon>
        <taxon>Eutheria</taxon>
        <taxon>Laurasiatheria</taxon>
        <taxon>Perissodactyla</taxon>
        <taxon>Equidae</taxon>
        <taxon>Equus</taxon>
    </lineage>
</organism>
<reference evidence="10" key="3">
    <citation type="submission" date="2025-09" db="UniProtKB">
        <authorList>
            <consortium name="Ensembl"/>
        </authorList>
    </citation>
    <scope>IDENTIFICATION</scope>
    <source>
        <strain evidence="10">Thoroughbred</strain>
    </source>
</reference>
<keyword evidence="2" id="KW-0813">Transport</keyword>
<dbReference type="Pfam" id="PF13906">
    <property type="entry name" value="AA_permease_C"/>
    <property type="match status" value="1"/>
</dbReference>
<dbReference type="Pfam" id="PF13520">
    <property type="entry name" value="AA_permease_2"/>
    <property type="match status" value="1"/>
</dbReference>
<comment type="subcellular location">
    <subcellularLocation>
        <location evidence="1">Membrane</location>
        <topology evidence="1">Multi-pass membrane protein</topology>
    </subcellularLocation>
</comment>
<dbReference type="AlphaFoldDB" id="A0A5F5PRU6"/>
<evidence type="ECO:0000259" key="9">
    <source>
        <dbReference type="Pfam" id="PF13906"/>
    </source>
</evidence>
<dbReference type="Proteomes" id="UP000002281">
    <property type="component" value="Chromosome 8"/>
</dbReference>
<dbReference type="Bgee" id="ENSECAG00000039582">
    <property type="expression patterns" value="Expressed in bone marrow and 21 other cell types or tissues"/>
</dbReference>
<feature type="transmembrane region" description="Helical" evidence="8">
    <location>
        <begin position="706"/>
        <end position="725"/>
    </location>
</feature>
<accession>A0A5F5PRU6</accession>
<dbReference type="PANTHER" id="PTHR43243">
    <property type="entry name" value="INNER MEMBRANE TRANSPORTER YGJI-RELATED"/>
    <property type="match status" value="1"/>
</dbReference>
<feature type="transmembrane region" description="Helical" evidence="8">
    <location>
        <begin position="353"/>
        <end position="372"/>
    </location>
</feature>
<feature type="transmembrane region" description="Helical" evidence="8">
    <location>
        <begin position="676"/>
        <end position="694"/>
    </location>
</feature>
<feature type="transmembrane region" description="Helical" evidence="8">
    <location>
        <begin position="643"/>
        <end position="664"/>
    </location>
</feature>
<dbReference type="Gene3D" id="1.20.1740.10">
    <property type="entry name" value="Amino acid/polyamine transporter I"/>
    <property type="match status" value="2"/>
</dbReference>
<evidence type="ECO:0000256" key="8">
    <source>
        <dbReference type="SAM" id="Phobius"/>
    </source>
</evidence>
<evidence type="ECO:0000313" key="10">
    <source>
        <dbReference type="Ensembl" id="ENSECAP00000050509.2"/>
    </source>
</evidence>
<evidence type="ECO:0000256" key="1">
    <source>
        <dbReference type="ARBA" id="ARBA00004141"/>
    </source>
</evidence>
<feature type="transmembrane region" description="Helical" evidence="8">
    <location>
        <begin position="548"/>
        <end position="567"/>
    </location>
</feature>
<keyword evidence="4" id="KW-0029">Amino-acid transport</keyword>
<feature type="transmembrane region" description="Helical" evidence="8">
    <location>
        <begin position="295"/>
        <end position="319"/>
    </location>
</feature>
<feature type="transmembrane region" description="Helical" evidence="8">
    <location>
        <begin position="221"/>
        <end position="240"/>
    </location>
</feature>
<reference evidence="10" key="2">
    <citation type="submission" date="2025-08" db="UniProtKB">
        <authorList>
            <consortium name="Ensembl"/>
        </authorList>
    </citation>
    <scope>IDENTIFICATION</scope>
    <source>
        <strain evidence="10">Thoroughbred</strain>
    </source>
</reference>
<evidence type="ECO:0000256" key="4">
    <source>
        <dbReference type="ARBA" id="ARBA00022970"/>
    </source>
</evidence>
<feature type="transmembrane region" description="Helical" evidence="8">
    <location>
        <begin position="252"/>
        <end position="274"/>
    </location>
</feature>
<evidence type="ECO:0000256" key="3">
    <source>
        <dbReference type="ARBA" id="ARBA00022692"/>
    </source>
</evidence>